<reference evidence="7 8" key="1">
    <citation type="submission" date="2017-11" db="EMBL/GenBank/DDBJ databases">
        <title>Genome-resolved metagenomics identifies genetic mobility, metabolic interactions, and unexpected diversity in perchlorate-reducing communities.</title>
        <authorList>
            <person name="Barnum T.P."/>
            <person name="Figueroa I.A."/>
            <person name="Carlstrom C.I."/>
            <person name="Lucas L.N."/>
            <person name="Engelbrektson A.L."/>
            <person name="Coates J.D."/>
        </authorList>
    </citation>
    <scope>NUCLEOTIDE SEQUENCE [LARGE SCALE GENOMIC DNA]</scope>
    <source>
        <strain evidence="7">BM301</strain>
    </source>
</reference>
<keyword evidence="5" id="KW-0732">Signal</keyword>
<evidence type="ECO:0000256" key="1">
    <source>
        <dbReference type="ARBA" id="ARBA00007825"/>
    </source>
</evidence>
<keyword evidence="2 7" id="KW-0223">Dioxygenase</keyword>
<dbReference type="Gene3D" id="2.60.130.10">
    <property type="entry name" value="Aromatic compound dioxygenase"/>
    <property type="match status" value="1"/>
</dbReference>
<evidence type="ECO:0000259" key="6">
    <source>
        <dbReference type="PROSITE" id="PS00083"/>
    </source>
</evidence>
<evidence type="ECO:0000256" key="3">
    <source>
        <dbReference type="ARBA" id="ARBA00023002"/>
    </source>
</evidence>
<evidence type="ECO:0000313" key="7">
    <source>
        <dbReference type="EMBL" id="PLX60231.1"/>
    </source>
</evidence>
<dbReference type="EMBL" id="PKUN01000027">
    <property type="protein sequence ID" value="PLX60231.1"/>
    <property type="molecule type" value="Genomic_DNA"/>
</dbReference>
<dbReference type="InterPro" id="IPR050770">
    <property type="entry name" value="Intradiol_RC_Dioxygenase"/>
</dbReference>
<evidence type="ECO:0000256" key="5">
    <source>
        <dbReference type="SAM" id="SignalP"/>
    </source>
</evidence>
<keyword evidence="3" id="KW-0560">Oxidoreductase</keyword>
<dbReference type="GO" id="GO:0008199">
    <property type="term" value="F:ferric iron binding"/>
    <property type="evidence" value="ECO:0007669"/>
    <property type="project" value="InterPro"/>
</dbReference>
<dbReference type="STRING" id="1111735.GCA_000428045_03581"/>
<dbReference type="CDD" id="cd03459">
    <property type="entry name" value="3_4-PCD"/>
    <property type="match status" value="1"/>
</dbReference>
<feature type="signal peptide" evidence="5">
    <location>
        <begin position="1"/>
        <end position="27"/>
    </location>
</feature>
<feature type="chain" id="PRO_5014659389" evidence="5">
    <location>
        <begin position="28"/>
        <end position="212"/>
    </location>
</feature>
<dbReference type="PANTHER" id="PTHR33711:SF10">
    <property type="entry name" value="INTRADIOL RING-CLEAVAGE DIOXYGENASES DOMAIN-CONTAINING PROTEIN"/>
    <property type="match status" value="1"/>
</dbReference>
<dbReference type="AlphaFoldDB" id="A0A2N6CSZ2"/>
<dbReference type="PANTHER" id="PTHR33711">
    <property type="entry name" value="DIOXYGENASE, PUTATIVE (AFU_ORTHOLOGUE AFUA_2G02910)-RELATED"/>
    <property type="match status" value="1"/>
</dbReference>
<protein>
    <submittedName>
        <fullName evidence="7">Intradiol ring-cleavage dioxygenase</fullName>
    </submittedName>
</protein>
<comment type="caution">
    <text evidence="7">The sequence shown here is derived from an EMBL/GenBank/DDBJ whole genome shotgun (WGS) entry which is preliminary data.</text>
</comment>
<dbReference type="GO" id="GO:0018578">
    <property type="term" value="F:protocatechuate 3,4-dioxygenase activity"/>
    <property type="evidence" value="ECO:0007669"/>
    <property type="project" value="InterPro"/>
</dbReference>
<name>A0A2N6CSZ2_9GAMM</name>
<dbReference type="RefSeq" id="WP_273440725.1">
    <property type="nucleotide sequence ID" value="NZ_PKUN01000027.1"/>
</dbReference>
<organism evidence="7 8">
    <name type="scientific">Sedimenticola selenatireducens</name>
    <dbReference type="NCBI Taxonomy" id="191960"/>
    <lineage>
        <taxon>Bacteria</taxon>
        <taxon>Pseudomonadati</taxon>
        <taxon>Pseudomonadota</taxon>
        <taxon>Gammaproteobacteria</taxon>
        <taxon>Chromatiales</taxon>
        <taxon>Sedimenticolaceae</taxon>
        <taxon>Sedimenticola</taxon>
    </lineage>
</organism>
<gene>
    <name evidence="7" type="ORF">C0630_17055</name>
</gene>
<feature type="region of interest" description="Disordered" evidence="4">
    <location>
        <begin position="102"/>
        <end position="121"/>
    </location>
</feature>
<dbReference type="Pfam" id="PF00775">
    <property type="entry name" value="Dioxygenase_C"/>
    <property type="match status" value="1"/>
</dbReference>
<evidence type="ECO:0000256" key="2">
    <source>
        <dbReference type="ARBA" id="ARBA00022964"/>
    </source>
</evidence>
<evidence type="ECO:0000256" key="4">
    <source>
        <dbReference type="SAM" id="MobiDB-lite"/>
    </source>
</evidence>
<accession>A0A2N6CSZ2</accession>
<proteinExistence type="inferred from homology"/>
<dbReference type="InterPro" id="IPR000627">
    <property type="entry name" value="Intradiol_dOase_C"/>
</dbReference>
<dbReference type="PROSITE" id="PS00083">
    <property type="entry name" value="INTRADIOL_DIOXYGENAS"/>
    <property type="match status" value="1"/>
</dbReference>
<feature type="domain" description="Intradiol ring-cleavage dioxygenases" evidence="6">
    <location>
        <begin position="70"/>
        <end position="98"/>
    </location>
</feature>
<dbReference type="SUPFAM" id="SSF49482">
    <property type="entry name" value="Aromatic compound dioxygenase"/>
    <property type="match status" value="1"/>
</dbReference>
<comment type="similarity">
    <text evidence="1">Belongs to the intradiol ring-cleavage dioxygenase family.</text>
</comment>
<sequence>MQNITRRKFVLTSAGLLAVYTVPTLSALRPLTPRQTPGPFYPKQPPLDNDNNLVQVAGSDTSAQGQITDLYGRVLDRNGHPLDGVRVEIWQCDNNGRYHHPNDRARRPLDPGFQGSGHTVTDSEGRYRFRTIHPVPYPGRTPHIHVAVFPEGRAPFVTQFYVAGEAKNADDFLYRAIPQERRHLVSVDFRSVELSDVQWMAEKDIVLEVTPA</sequence>
<dbReference type="InterPro" id="IPR015889">
    <property type="entry name" value="Intradiol_dOase_core"/>
</dbReference>
<evidence type="ECO:0000313" key="8">
    <source>
        <dbReference type="Proteomes" id="UP000235015"/>
    </source>
</evidence>
<dbReference type="Proteomes" id="UP000235015">
    <property type="component" value="Unassembled WGS sequence"/>
</dbReference>
<dbReference type="InterPro" id="IPR039387">
    <property type="entry name" value="3_4-PCD"/>
</dbReference>